<accession>A0A1F5YNA7</accession>
<evidence type="ECO:0000313" key="1">
    <source>
        <dbReference type="EMBL" id="OGG01679.1"/>
    </source>
</evidence>
<dbReference type="STRING" id="1798374.A2Z33_05560"/>
<dbReference type="AlphaFoldDB" id="A0A1F5YNA7"/>
<comment type="caution">
    <text evidence="1">The sequence shown here is derived from an EMBL/GenBank/DDBJ whole genome shotgun (WGS) entry which is preliminary data.</text>
</comment>
<dbReference type="Gene3D" id="3.90.550.10">
    <property type="entry name" value="Spore Coat Polysaccharide Biosynthesis Protein SpsA, Chain A"/>
    <property type="match status" value="1"/>
</dbReference>
<proteinExistence type="predicted"/>
<evidence type="ECO:0008006" key="3">
    <source>
        <dbReference type="Google" id="ProtNLM"/>
    </source>
</evidence>
<dbReference type="SUPFAM" id="SSF53448">
    <property type="entry name" value="Nucleotide-diphospho-sugar transferases"/>
    <property type="match status" value="1"/>
</dbReference>
<organism evidence="1 2">
    <name type="scientific">Candidatus Gottesmanbacteria bacterium RBG_16_52_11</name>
    <dbReference type="NCBI Taxonomy" id="1798374"/>
    <lineage>
        <taxon>Bacteria</taxon>
        <taxon>Candidatus Gottesmaniibacteriota</taxon>
    </lineage>
</organism>
<reference evidence="1 2" key="1">
    <citation type="journal article" date="2016" name="Nat. Commun.">
        <title>Thousands of microbial genomes shed light on interconnected biogeochemical processes in an aquifer system.</title>
        <authorList>
            <person name="Anantharaman K."/>
            <person name="Brown C.T."/>
            <person name="Hug L.A."/>
            <person name="Sharon I."/>
            <person name="Castelle C.J."/>
            <person name="Probst A.J."/>
            <person name="Thomas B.C."/>
            <person name="Singh A."/>
            <person name="Wilkins M.J."/>
            <person name="Karaoz U."/>
            <person name="Brodie E.L."/>
            <person name="Williams K.H."/>
            <person name="Hubbard S.S."/>
            <person name="Banfield J.F."/>
        </authorList>
    </citation>
    <scope>NUCLEOTIDE SEQUENCE [LARGE SCALE GENOMIC DNA]</scope>
</reference>
<dbReference type="Proteomes" id="UP000178448">
    <property type="component" value="Unassembled WGS sequence"/>
</dbReference>
<dbReference type="InterPro" id="IPR029044">
    <property type="entry name" value="Nucleotide-diphossugar_trans"/>
</dbReference>
<gene>
    <name evidence="1" type="ORF">A2Z33_05560</name>
</gene>
<protein>
    <recommendedName>
        <fullName evidence="3">Glycosyltransferase 2-like domain-containing protein</fullName>
    </recommendedName>
</protein>
<sequence length="148" mass="17575">MRRSVILDLGGYDEDFFLWLHEEDLALRIRASGYSVLFDPELVIFHHDPPDKPFRRNYFRYVFRNKARLNLKYFALPLLAVMVPRDLIWILIEAWRFRSSAVITNGLKGYLTGYIEDRPARKKSGLLPGKLQMEYVFTFWTGFYFQAA</sequence>
<name>A0A1F5YNA7_9BACT</name>
<dbReference type="EMBL" id="MFJD01000011">
    <property type="protein sequence ID" value="OGG01679.1"/>
    <property type="molecule type" value="Genomic_DNA"/>
</dbReference>
<evidence type="ECO:0000313" key="2">
    <source>
        <dbReference type="Proteomes" id="UP000178448"/>
    </source>
</evidence>